<proteinExistence type="predicted"/>
<sequence>MSTRILFLGMAVLLMACTEQSGDGTQSSRNESQKEVTPTELAFGSWPSPITAASLVEGARGIGGLIKDGEDFFWLESRPEQGGRNTIMRWKPGADPQEILSEPFNVRTRVQEYGGASLLVHGGVLWFSNFADQRIYRFVPGEAPVAITPPADLRFAGCSFDEPRERLLCIREDHRGLGEPVNSLVALAPNQEDEGTVLFSGTDFVSAPRLSADGSRIAFTSWMHPNMPWDSTTLHSASFDERGALVNLQTHNSDSDESVIDPQWREDNTLVAISDRDNWWKPYVVVGSSFTAIETGMEEVEIGGPDWSIGSRYYWFLPDGKMLLVARKGSVEQLVLLDDSGSRRILQTSAVSYGSLVFDQGQLYFTAGFADQPSALVRAGLDGTITDVIRRSSDTALAADWISGYEQVTFPLPSGGEAYGVYFSPKNPVAMAPKGTAPPLIVSVHGGPTGVAGVSYRPEHYYWTSRGFAVLDLNYRGSTGFGREYRRALYGQWGITDVEDASAGAAWLAEQGLADPDRLIIRGGSAGGYTTLAVHAFYDTFAAGASYFGVSDVEALAKDTHKFESRYLDQLVGPYPERKDLYVERSPINHLEGFSAPLLLLQGLDDPIVPPNQSEMIYDALKSRGVPTAYVAFEGESHGFRKAENQIAAREAELYFYAKVLGLNPADELPGITIDNLD</sequence>
<feature type="domain" description="Peptidase S9 prolyl oligopeptidase catalytic" evidence="3">
    <location>
        <begin position="456"/>
        <end position="662"/>
    </location>
</feature>
<dbReference type="InterPro" id="IPR050585">
    <property type="entry name" value="Xaa-Pro_dipeptidyl-ppase/CocE"/>
</dbReference>
<name>A0ABZ0I8T2_9GAMM</name>
<dbReference type="GO" id="GO:0016787">
    <property type="term" value="F:hydrolase activity"/>
    <property type="evidence" value="ECO:0007669"/>
    <property type="project" value="UniProtKB-KW"/>
</dbReference>
<dbReference type="PANTHER" id="PTHR43056:SF5">
    <property type="entry name" value="PEPTIDASE S9 PROLYL OLIGOPEPTIDASE CATALYTIC DOMAIN-CONTAINING PROTEIN"/>
    <property type="match status" value="1"/>
</dbReference>
<dbReference type="Proteomes" id="UP001626549">
    <property type="component" value="Chromosome"/>
</dbReference>
<dbReference type="Gene3D" id="3.40.50.1820">
    <property type="entry name" value="alpha/beta hydrolase"/>
    <property type="match status" value="1"/>
</dbReference>
<dbReference type="InterPro" id="IPR011042">
    <property type="entry name" value="6-blade_b-propeller_TolB-like"/>
</dbReference>
<dbReference type="Pfam" id="PF00326">
    <property type="entry name" value="Peptidase_S9"/>
    <property type="match status" value="1"/>
</dbReference>
<keyword evidence="2" id="KW-0732">Signal</keyword>
<dbReference type="EMBL" id="CP136865">
    <property type="protein sequence ID" value="WOJ95447.1"/>
    <property type="molecule type" value="Genomic_DNA"/>
</dbReference>
<dbReference type="RefSeq" id="WP_407326143.1">
    <property type="nucleotide sequence ID" value="NZ_CP136865.1"/>
</dbReference>
<evidence type="ECO:0000313" key="5">
    <source>
        <dbReference type="Proteomes" id="UP001626549"/>
    </source>
</evidence>
<feature type="region of interest" description="Disordered" evidence="1">
    <location>
        <begin position="21"/>
        <end position="40"/>
    </location>
</feature>
<accession>A0ABZ0I8T2</accession>
<feature type="compositionally biased region" description="Polar residues" evidence="1">
    <location>
        <begin position="21"/>
        <end position="30"/>
    </location>
</feature>
<dbReference type="EC" id="3.4.-.-" evidence="4"/>
<dbReference type="InterPro" id="IPR029058">
    <property type="entry name" value="AB_hydrolase_fold"/>
</dbReference>
<reference evidence="4 5" key="1">
    <citation type="submission" date="2023-10" db="EMBL/GenBank/DDBJ databases">
        <title>Two novel species belonging to the OM43/NOR5 clade.</title>
        <authorList>
            <person name="Park M."/>
        </authorList>
    </citation>
    <scope>NUCLEOTIDE SEQUENCE [LARGE SCALE GENOMIC DNA]</scope>
    <source>
        <strain evidence="4 5">IMCC45268</strain>
    </source>
</reference>
<evidence type="ECO:0000259" key="3">
    <source>
        <dbReference type="Pfam" id="PF00326"/>
    </source>
</evidence>
<evidence type="ECO:0000256" key="2">
    <source>
        <dbReference type="SAM" id="SignalP"/>
    </source>
</evidence>
<evidence type="ECO:0000313" key="4">
    <source>
        <dbReference type="EMBL" id="WOJ95447.1"/>
    </source>
</evidence>
<dbReference type="SUPFAM" id="SSF53474">
    <property type="entry name" value="alpha/beta-Hydrolases"/>
    <property type="match status" value="1"/>
</dbReference>
<keyword evidence="5" id="KW-1185">Reference proteome</keyword>
<feature type="signal peptide" evidence="2">
    <location>
        <begin position="1"/>
        <end position="21"/>
    </location>
</feature>
<dbReference type="PANTHER" id="PTHR43056">
    <property type="entry name" value="PEPTIDASE S9 PROLYL OLIGOPEPTIDASE"/>
    <property type="match status" value="1"/>
</dbReference>
<gene>
    <name evidence="4" type="ORF">R0137_09260</name>
</gene>
<organism evidence="4 5">
    <name type="scientific">Congregibacter brevis</name>
    <dbReference type="NCBI Taxonomy" id="3081201"/>
    <lineage>
        <taxon>Bacteria</taxon>
        <taxon>Pseudomonadati</taxon>
        <taxon>Pseudomonadota</taxon>
        <taxon>Gammaproteobacteria</taxon>
        <taxon>Cellvibrionales</taxon>
        <taxon>Halieaceae</taxon>
        <taxon>Congregibacter</taxon>
    </lineage>
</organism>
<dbReference type="Gene3D" id="2.120.10.30">
    <property type="entry name" value="TolB, C-terminal domain"/>
    <property type="match status" value="1"/>
</dbReference>
<dbReference type="PROSITE" id="PS51257">
    <property type="entry name" value="PROKAR_LIPOPROTEIN"/>
    <property type="match status" value="1"/>
</dbReference>
<keyword evidence="4" id="KW-0378">Hydrolase</keyword>
<feature type="chain" id="PRO_5046723715" evidence="2">
    <location>
        <begin position="22"/>
        <end position="678"/>
    </location>
</feature>
<evidence type="ECO:0000256" key="1">
    <source>
        <dbReference type="SAM" id="MobiDB-lite"/>
    </source>
</evidence>
<dbReference type="SUPFAM" id="SSF69322">
    <property type="entry name" value="Tricorn protease domain 2"/>
    <property type="match status" value="1"/>
</dbReference>
<protein>
    <submittedName>
        <fullName evidence="4">S9 family peptidase</fullName>
        <ecNumber evidence="4">3.4.-.-</ecNumber>
    </submittedName>
</protein>
<dbReference type="InterPro" id="IPR001375">
    <property type="entry name" value="Peptidase_S9_cat"/>
</dbReference>